<sequence length="819" mass="93326">MGSPAPPILLQLPQELQNDIYSLLEADDIKNLRVTCSAFHKALPLHFDRVFVSANSLNIDVFNAIASHETFRHQYEEDGNDPEDAAAENVCPFWFKKGCYDYGDPSPYVYPDVYLGIEESWAYYKRLLDDQRRVLSSNANIEAFKYGLKRFTSLKRVTVTPATYGRLGQPLYRIPMIRTFPSGFDYPLPHAWPSFDDEKLIDALPWVFEDGNDPYQEIYGAECTAEAYRAKWRGFRLVTRALVECEDHTITELIIGGNEIQSGLNCRIFDQRPTETPEQGYDDLLRAMRDILDWSSRPAQERPKVHMVVSALHDHVQGEGKFVEVDDVVHSYLYENGDNPFEDDKYVIWPGQGGVQRDIFNPDYIDVVIMRNVPAAVSTMNLTAKTNPMWIIKIYPSDTRWASFGEVIVAELGGEEHPDRLTIFQSRPNLKKGSMFTGNEPTSPTKYETTSLDEQLQLVKEMGMIFSYLNHKDIWPKYCAVYEAIYDHMGDFDTWYSTQKGAGTTIPSLLKEWKEYNRLVLDSMVRRARYTEIWMYNNKENYFNIKIANTSFYDSEGILFLFRGTSNPNSTKQYRYCQLTAGTIFQPRVMLSLKTSTSMSFSTSPTGRSRMRTVVLMSPSDLCLPSHTQRCLSQSQAFFHTELITPRFQMASFEEQRLSLDCQVSSSLEKLRVPDRDGSFGITNSTDVLPALDPLSSGHSSQSSINRDNSPSAQASNLKRTSSSKTDDSVPKMKCREAIDDMCSVTEEDLPSTPESPENWTINCGQLLAPFRDNHDLHNSSVDDRCSGKQHGASDYDDDTKGHKDFVIVAGNVCWTKHR</sequence>
<dbReference type="Proteomes" id="UP000558688">
    <property type="component" value="Unassembled WGS sequence"/>
</dbReference>
<evidence type="ECO:0000313" key="3">
    <source>
        <dbReference type="EMBL" id="KAF5259455.1"/>
    </source>
</evidence>
<dbReference type="AlphaFoldDB" id="A0A8H5A9Z5"/>
<evidence type="ECO:0000256" key="1">
    <source>
        <dbReference type="SAM" id="MobiDB-lite"/>
    </source>
</evidence>
<gene>
    <name evidence="3" type="ORF">FOXYS1_9924</name>
</gene>
<dbReference type="PROSITE" id="PS50181">
    <property type="entry name" value="FBOX"/>
    <property type="match status" value="1"/>
</dbReference>
<comment type="caution">
    <text evidence="3">The sequence shown here is derived from an EMBL/GenBank/DDBJ whole genome shotgun (WGS) entry which is preliminary data.</text>
</comment>
<organism evidence="3 4">
    <name type="scientific">Fusarium oxysporum</name>
    <name type="common">Fusarium vascular wilt</name>
    <dbReference type="NCBI Taxonomy" id="5507"/>
    <lineage>
        <taxon>Eukaryota</taxon>
        <taxon>Fungi</taxon>
        <taxon>Dikarya</taxon>
        <taxon>Ascomycota</taxon>
        <taxon>Pezizomycotina</taxon>
        <taxon>Sordariomycetes</taxon>
        <taxon>Hypocreomycetidae</taxon>
        <taxon>Hypocreales</taxon>
        <taxon>Nectriaceae</taxon>
        <taxon>Fusarium</taxon>
        <taxon>Fusarium oxysporum species complex</taxon>
    </lineage>
</organism>
<dbReference type="EMBL" id="JAAFOW010001730">
    <property type="protein sequence ID" value="KAF5259455.1"/>
    <property type="molecule type" value="Genomic_DNA"/>
</dbReference>
<feature type="domain" description="F-box" evidence="2">
    <location>
        <begin position="6"/>
        <end position="54"/>
    </location>
</feature>
<feature type="compositionally biased region" description="Polar residues" evidence="1">
    <location>
        <begin position="697"/>
        <end position="724"/>
    </location>
</feature>
<reference evidence="3" key="1">
    <citation type="submission" date="2020-02" db="EMBL/GenBank/DDBJ databases">
        <title>Identification and distribution of gene clusters putatively required for synthesis of sphingolipid metabolism inhibitors in phylogenetically diverse species of the filamentous fungus Fusarium.</title>
        <authorList>
            <person name="Kim H.-S."/>
            <person name="Busman M."/>
            <person name="Brown D.W."/>
            <person name="Divon H."/>
            <person name="Uhlig S."/>
            <person name="Proctor R.H."/>
        </authorList>
    </citation>
    <scope>NUCLEOTIDE SEQUENCE [LARGE SCALE GENOMIC DNA]</scope>
    <source>
        <strain evidence="3">NRRL 39464</strain>
    </source>
</reference>
<accession>A0A8H5A9Z5</accession>
<feature type="region of interest" description="Disordered" evidence="1">
    <location>
        <begin position="675"/>
        <end position="733"/>
    </location>
</feature>
<proteinExistence type="predicted"/>
<dbReference type="InterPro" id="IPR001810">
    <property type="entry name" value="F-box_dom"/>
</dbReference>
<feature type="region of interest" description="Disordered" evidence="1">
    <location>
        <begin position="782"/>
        <end position="801"/>
    </location>
</feature>
<evidence type="ECO:0000313" key="4">
    <source>
        <dbReference type="Proteomes" id="UP000558688"/>
    </source>
</evidence>
<protein>
    <recommendedName>
        <fullName evidence="2">F-box domain-containing protein</fullName>
    </recommendedName>
</protein>
<name>A0A8H5A9Z5_FUSOX</name>
<evidence type="ECO:0000259" key="2">
    <source>
        <dbReference type="PROSITE" id="PS50181"/>
    </source>
</evidence>